<dbReference type="GeneID" id="110985928"/>
<sequence>MSLTCICVQFPGHAHSSTVEFVLVFKSSSCGIGLFELAKIQDYLKESRVKLGRQTTEMDVALTSSTPSDYGTNPHDDGDPPPTYDEEAMKGVPPSYEAIYRKIREAQANSSTPVHFVVTTIRILLNTVFATVCLTLSTALPIAMIVLGSIYMNDCPAERMIPIYLTVFGAVYNLKAIIDLCSRGIKEKYKNRERSGSDSLEENKLFIGVNWVSRLLGLFLLGFFIAGNVWIYRIYAPSDDPTSPNYCFGPLYYFAFWVTTLAYILIGLCCCGVTTCLLIGCATCYKILKKVRKCIERIRAARGESENSESIEEEQ</sequence>
<dbReference type="InterPro" id="IPR040350">
    <property type="entry name" value="TMEM272"/>
</dbReference>
<keyword evidence="3" id="KW-1185">Reference proteome</keyword>
<keyword evidence="2" id="KW-0472">Membrane</keyword>
<accession>A0A8B7ZBQ5</accession>
<dbReference type="KEGG" id="aplc:110985928"/>
<evidence type="ECO:0000313" key="4">
    <source>
        <dbReference type="RefSeq" id="XP_022103088.1"/>
    </source>
</evidence>
<feature type="transmembrane region" description="Helical" evidence="2">
    <location>
        <begin position="205"/>
        <end position="232"/>
    </location>
</feature>
<evidence type="ECO:0000256" key="1">
    <source>
        <dbReference type="SAM" id="MobiDB-lite"/>
    </source>
</evidence>
<evidence type="ECO:0000313" key="3">
    <source>
        <dbReference type="Proteomes" id="UP000694845"/>
    </source>
</evidence>
<feature type="transmembrane region" description="Helical" evidence="2">
    <location>
        <begin position="163"/>
        <end position="185"/>
    </location>
</feature>
<keyword evidence="2" id="KW-1133">Transmembrane helix</keyword>
<dbReference type="RefSeq" id="XP_022103088.1">
    <property type="nucleotide sequence ID" value="XM_022247396.1"/>
</dbReference>
<gene>
    <name evidence="4" type="primary">LOC110985928</name>
</gene>
<dbReference type="Proteomes" id="UP000694845">
    <property type="component" value="Unplaced"/>
</dbReference>
<dbReference type="PANTHER" id="PTHR33444:SF2">
    <property type="entry name" value="MARVEL DOMAIN-CONTAINING PROTEIN"/>
    <property type="match status" value="1"/>
</dbReference>
<protein>
    <submittedName>
        <fullName evidence="4">Uncharacterized protein LOC110985928 isoform X1</fullName>
    </submittedName>
</protein>
<reference evidence="4" key="1">
    <citation type="submission" date="2025-08" db="UniProtKB">
        <authorList>
            <consortium name="RefSeq"/>
        </authorList>
    </citation>
    <scope>IDENTIFICATION</scope>
</reference>
<dbReference type="OrthoDB" id="6157510at2759"/>
<keyword evidence="2" id="KW-0812">Transmembrane</keyword>
<name>A0A8B7ZBQ5_ACAPL</name>
<dbReference type="AlphaFoldDB" id="A0A8B7ZBQ5"/>
<organism evidence="3 4">
    <name type="scientific">Acanthaster planci</name>
    <name type="common">Crown-of-thorns starfish</name>
    <dbReference type="NCBI Taxonomy" id="133434"/>
    <lineage>
        <taxon>Eukaryota</taxon>
        <taxon>Metazoa</taxon>
        <taxon>Echinodermata</taxon>
        <taxon>Eleutherozoa</taxon>
        <taxon>Asterozoa</taxon>
        <taxon>Asteroidea</taxon>
        <taxon>Valvatacea</taxon>
        <taxon>Valvatida</taxon>
        <taxon>Acanthasteridae</taxon>
        <taxon>Acanthaster</taxon>
    </lineage>
</organism>
<evidence type="ECO:0000256" key="2">
    <source>
        <dbReference type="SAM" id="Phobius"/>
    </source>
</evidence>
<dbReference type="PANTHER" id="PTHR33444">
    <property type="entry name" value="SI:DKEY-19B23.12-RELATED"/>
    <property type="match status" value="1"/>
</dbReference>
<feature type="region of interest" description="Disordered" evidence="1">
    <location>
        <begin position="63"/>
        <end position="88"/>
    </location>
</feature>
<proteinExistence type="predicted"/>
<feature type="transmembrane region" description="Helical" evidence="2">
    <location>
        <begin position="252"/>
        <end position="285"/>
    </location>
</feature>
<feature type="transmembrane region" description="Helical" evidence="2">
    <location>
        <begin position="123"/>
        <end position="151"/>
    </location>
</feature>